<comment type="caution">
    <text evidence="1">The sequence shown here is derived from an EMBL/GenBank/DDBJ whole genome shotgun (WGS) entry which is preliminary data.</text>
</comment>
<dbReference type="Proteomes" id="UP000192343">
    <property type="component" value="Unassembled WGS sequence"/>
</dbReference>
<evidence type="ECO:0000313" key="2">
    <source>
        <dbReference type="Proteomes" id="UP000192343"/>
    </source>
</evidence>
<name>A0A1Y1S2Y1_9SPIO</name>
<proteinExistence type="predicted"/>
<organism evidence="1 2">
    <name type="scientific">Marispirochaeta aestuarii</name>
    <dbReference type="NCBI Taxonomy" id="1963862"/>
    <lineage>
        <taxon>Bacteria</taxon>
        <taxon>Pseudomonadati</taxon>
        <taxon>Spirochaetota</taxon>
        <taxon>Spirochaetia</taxon>
        <taxon>Spirochaetales</taxon>
        <taxon>Spirochaetaceae</taxon>
        <taxon>Marispirochaeta</taxon>
    </lineage>
</organism>
<reference evidence="1 2" key="1">
    <citation type="submission" date="2017-03" db="EMBL/GenBank/DDBJ databases">
        <title>Draft Genome sequence of Marispirochaeta sp. strain JC444.</title>
        <authorList>
            <person name="Shivani Y."/>
            <person name="Subhash Y."/>
            <person name="Sasikala C."/>
            <person name="Ramana C."/>
        </authorList>
    </citation>
    <scope>NUCLEOTIDE SEQUENCE [LARGE SCALE GENOMIC DNA]</scope>
    <source>
        <strain evidence="1 2">JC444</strain>
    </source>
</reference>
<sequence length="144" mass="17060">MLLMRIPAVILLFFLMSFLTVFSTERVGSDENGDGRDDTWTVFEDGKRKAIYYDSNFDGNVNYAHIFDKEEVMVEERLDFNHDGNMDDFYFYAEGVLIRREIDSNYDGKVDVWVHVEEGVYIRRYEQDLDFDGEIDKVKDFSEE</sequence>
<evidence type="ECO:0000313" key="1">
    <source>
        <dbReference type="EMBL" id="ORC38253.1"/>
    </source>
</evidence>
<keyword evidence="2" id="KW-1185">Reference proteome</keyword>
<gene>
    <name evidence="1" type="ORF">B4O97_00410</name>
</gene>
<dbReference type="STRING" id="1963862.B4O97_00410"/>
<protein>
    <submittedName>
        <fullName evidence="1">Uncharacterized protein</fullName>
    </submittedName>
</protein>
<dbReference type="EMBL" id="MWQY01000001">
    <property type="protein sequence ID" value="ORC38253.1"/>
    <property type="molecule type" value="Genomic_DNA"/>
</dbReference>
<dbReference type="AlphaFoldDB" id="A0A1Y1S2Y1"/>
<accession>A0A1Y1S2Y1</accession>